<protein>
    <submittedName>
        <fullName evidence="1">Unnamed protein product</fullName>
    </submittedName>
</protein>
<organism evidence="1 2">
    <name type="scientific">Phytophthora lilii</name>
    <dbReference type="NCBI Taxonomy" id="2077276"/>
    <lineage>
        <taxon>Eukaryota</taxon>
        <taxon>Sar</taxon>
        <taxon>Stramenopiles</taxon>
        <taxon>Oomycota</taxon>
        <taxon>Peronosporomycetes</taxon>
        <taxon>Peronosporales</taxon>
        <taxon>Peronosporaceae</taxon>
        <taxon>Phytophthora</taxon>
    </lineage>
</organism>
<evidence type="ECO:0000313" key="2">
    <source>
        <dbReference type="Proteomes" id="UP001165083"/>
    </source>
</evidence>
<dbReference type="Gene3D" id="1.25.40.20">
    <property type="entry name" value="Ankyrin repeat-containing domain"/>
    <property type="match status" value="1"/>
</dbReference>
<dbReference type="AlphaFoldDB" id="A0A9W6UBQ6"/>
<dbReference type="SUPFAM" id="SSF48403">
    <property type="entry name" value="Ankyrin repeat"/>
    <property type="match status" value="1"/>
</dbReference>
<sequence length="485" mass="52966">MKAIDSLLMTPQEAVVEAAKTNQLKWLQDLLGQHAFKVLNVALVDAARDGSVEAVKVLTLKVIGDQTGTLQSTKFEVLKSAAIAAAGNGHLPVVELLFSELNAYERHDKSEDEEDSDYDDTAGEYSSSCHDGAQEIFDAAAANGHLRVAHFVANCAPVTFSHESHALHLAVVGGYVDIVRFLLETAKYTWAHTETLELAVDEGHHRIAELIYAGWPNNRGECLLSYLAQQGNTKLVAYLYKFARAEPEVIEDAFIKAARHGRTDVVAFMLDNGPISSEAFNLGFEDAAAAGSIIAAFRSAAESIGGNTDYHTQRKNIKILEILSKGQCIPREDINNVVARATRAYQPSILKSFGNDYRLSPETFAKAFSKSIEEGCVEVVEAFLQGKLMSVNLATCGLMKAAACGHAAIVFSLLKKPMIAATAKQESLVTAASHNRNCIVQDMCKQFEWPIKVLKGALRATHSRRLTKFLRTNFDLSEVENSFTT</sequence>
<dbReference type="InterPro" id="IPR036770">
    <property type="entry name" value="Ankyrin_rpt-contain_sf"/>
</dbReference>
<dbReference type="PANTHER" id="PTHR46586">
    <property type="entry name" value="ANKYRIN REPEAT-CONTAINING PROTEIN"/>
    <property type="match status" value="1"/>
</dbReference>
<gene>
    <name evidence="1" type="ORF">Plil01_001286300</name>
</gene>
<dbReference type="EMBL" id="BSXW01000819">
    <property type="protein sequence ID" value="GMF30166.1"/>
    <property type="molecule type" value="Genomic_DNA"/>
</dbReference>
<name>A0A9W6UBQ6_9STRA</name>
<dbReference type="OrthoDB" id="95220at2759"/>
<dbReference type="InterPro" id="IPR002110">
    <property type="entry name" value="Ankyrin_rpt"/>
</dbReference>
<dbReference type="Proteomes" id="UP001165083">
    <property type="component" value="Unassembled WGS sequence"/>
</dbReference>
<comment type="caution">
    <text evidence="1">The sequence shown here is derived from an EMBL/GenBank/DDBJ whole genome shotgun (WGS) entry which is preliminary data.</text>
</comment>
<dbReference type="InterPro" id="IPR052050">
    <property type="entry name" value="SecEffector_AnkRepeat"/>
</dbReference>
<keyword evidence="2" id="KW-1185">Reference proteome</keyword>
<reference evidence="1" key="1">
    <citation type="submission" date="2023-04" db="EMBL/GenBank/DDBJ databases">
        <title>Phytophthora lilii NBRC 32176.</title>
        <authorList>
            <person name="Ichikawa N."/>
            <person name="Sato H."/>
            <person name="Tonouchi N."/>
        </authorList>
    </citation>
    <scope>NUCLEOTIDE SEQUENCE</scope>
    <source>
        <strain evidence="1">NBRC 32176</strain>
    </source>
</reference>
<proteinExistence type="predicted"/>
<accession>A0A9W6UBQ6</accession>
<dbReference type="PANTHER" id="PTHR46586:SF2">
    <property type="entry name" value="SWIM-TYPE DOMAIN-CONTAINING PROTEIN"/>
    <property type="match status" value="1"/>
</dbReference>
<evidence type="ECO:0000313" key="1">
    <source>
        <dbReference type="EMBL" id="GMF30166.1"/>
    </source>
</evidence>
<dbReference type="Pfam" id="PF00023">
    <property type="entry name" value="Ank"/>
    <property type="match status" value="1"/>
</dbReference>